<feature type="compositionally biased region" description="Basic and acidic residues" evidence="1">
    <location>
        <begin position="1"/>
        <end position="16"/>
    </location>
</feature>
<feature type="region of interest" description="Disordered" evidence="1">
    <location>
        <begin position="321"/>
        <end position="343"/>
    </location>
</feature>
<comment type="caution">
    <text evidence="2">The sequence shown here is derived from an EMBL/GenBank/DDBJ whole genome shotgun (WGS) entry which is preliminary data.</text>
</comment>
<reference evidence="2" key="2">
    <citation type="submission" date="2022-01" db="EMBL/GenBank/DDBJ databases">
        <authorList>
            <person name="Yamashiro T."/>
            <person name="Shiraishi A."/>
            <person name="Satake H."/>
            <person name="Nakayama K."/>
        </authorList>
    </citation>
    <scope>NUCLEOTIDE SEQUENCE</scope>
</reference>
<evidence type="ECO:0000313" key="3">
    <source>
        <dbReference type="Proteomes" id="UP001151760"/>
    </source>
</evidence>
<name>A0ABQ5E647_9ASTR</name>
<dbReference type="EMBL" id="BQNB010015976">
    <property type="protein sequence ID" value="GJT46332.1"/>
    <property type="molecule type" value="Genomic_DNA"/>
</dbReference>
<feature type="compositionally biased region" description="Basic and acidic residues" evidence="1">
    <location>
        <begin position="52"/>
        <end position="64"/>
    </location>
</feature>
<feature type="compositionally biased region" description="Acidic residues" evidence="1">
    <location>
        <begin position="106"/>
        <end position="120"/>
    </location>
</feature>
<accession>A0ABQ5E647</accession>
<dbReference type="Proteomes" id="UP001151760">
    <property type="component" value="Unassembled WGS sequence"/>
</dbReference>
<evidence type="ECO:0000313" key="2">
    <source>
        <dbReference type="EMBL" id="GJT46332.1"/>
    </source>
</evidence>
<keyword evidence="3" id="KW-1185">Reference proteome</keyword>
<proteinExistence type="predicted"/>
<feature type="region of interest" description="Disordered" evidence="1">
    <location>
        <begin position="392"/>
        <end position="438"/>
    </location>
</feature>
<evidence type="ECO:0000256" key="1">
    <source>
        <dbReference type="SAM" id="MobiDB-lite"/>
    </source>
</evidence>
<organism evidence="2 3">
    <name type="scientific">Tanacetum coccineum</name>
    <dbReference type="NCBI Taxonomy" id="301880"/>
    <lineage>
        <taxon>Eukaryota</taxon>
        <taxon>Viridiplantae</taxon>
        <taxon>Streptophyta</taxon>
        <taxon>Embryophyta</taxon>
        <taxon>Tracheophyta</taxon>
        <taxon>Spermatophyta</taxon>
        <taxon>Magnoliopsida</taxon>
        <taxon>eudicotyledons</taxon>
        <taxon>Gunneridae</taxon>
        <taxon>Pentapetalae</taxon>
        <taxon>asterids</taxon>
        <taxon>campanulids</taxon>
        <taxon>Asterales</taxon>
        <taxon>Asteraceae</taxon>
        <taxon>Asteroideae</taxon>
        <taxon>Anthemideae</taxon>
        <taxon>Anthemidinae</taxon>
        <taxon>Tanacetum</taxon>
    </lineage>
</organism>
<gene>
    <name evidence="2" type="ORF">Tco_0955047</name>
</gene>
<feature type="compositionally biased region" description="Low complexity" evidence="1">
    <location>
        <begin position="29"/>
        <end position="47"/>
    </location>
</feature>
<sequence>MKAFKESKNTNKRQPDTRGSSEGTGTIPGVSDESTVVSTTSNEGTGTKPRVPGKEKVITKEKVILEWGSEQESEYSEEDQLDEEEKDDKEGDADDEGDDHISDSQDSNDEDDETESDEDEIYKYKIRVRKDEDEEMLNAEVEDSEKKVMQKYLMRPRQTLKRLKKQRMIPKIDTVKDTTDAEISSLLDIKIQSYLILRRTEERSINNNSFLGEYEYSSLALDRDERGDEKKRLDHLKQDQNFYGGEEDEKDLVEMGEVGGGPFGEGEGEDLLEDDMRVMKRSEKFRIEDLNMCEPEAEAATVGTGRLVPLTRLFTNTQFWTGSSSSSAADGHDPEDLTPSHIRSDLDALHRRVRQIEEDDVRAENNQLRMMLDCSENRTMALPQFEGALMVPVTHDDPRDPYVASRDAATAPATDNDDPATREETSPSKPQGSPPRDS</sequence>
<feature type="compositionally biased region" description="Acidic residues" evidence="1">
    <location>
        <begin position="69"/>
        <end position="98"/>
    </location>
</feature>
<reference evidence="2" key="1">
    <citation type="journal article" date="2022" name="Int. J. Mol. Sci.">
        <title>Draft Genome of Tanacetum Coccineum: Genomic Comparison of Closely Related Tanacetum-Family Plants.</title>
        <authorList>
            <person name="Yamashiro T."/>
            <person name="Shiraishi A."/>
            <person name="Nakayama K."/>
            <person name="Satake H."/>
        </authorList>
    </citation>
    <scope>NUCLEOTIDE SEQUENCE</scope>
</reference>
<feature type="region of interest" description="Disordered" evidence="1">
    <location>
        <begin position="1"/>
        <end position="128"/>
    </location>
</feature>
<protein>
    <submittedName>
        <fullName evidence="2">Uncharacterized protein</fullName>
    </submittedName>
</protein>